<dbReference type="PANTHER" id="PTHR22854:SF2">
    <property type="entry name" value="INDOLE-3-GLYCEROL-PHOSPHATE SYNTHASE"/>
    <property type="match status" value="1"/>
</dbReference>
<organism evidence="12 13">
    <name type="scientific">Antarcticimicrobium luteum</name>
    <dbReference type="NCBI Taxonomy" id="2547397"/>
    <lineage>
        <taxon>Bacteria</taxon>
        <taxon>Pseudomonadati</taxon>
        <taxon>Pseudomonadota</taxon>
        <taxon>Alphaproteobacteria</taxon>
        <taxon>Rhodobacterales</taxon>
        <taxon>Paracoccaceae</taxon>
        <taxon>Antarcticimicrobium</taxon>
    </lineage>
</organism>
<dbReference type="GO" id="GO:0004425">
    <property type="term" value="F:indole-3-glycerol-phosphate synthase activity"/>
    <property type="evidence" value="ECO:0007669"/>
    <property type="project" value="UniProtKB-UniRule"/>
</dbReference>
<gene>
    <name evidence="10 12" type="primary">trpC</name>
    <name evidence="12" type="ORF">E1832_00395</name>
</gene>
<dbReference type="NCBIfam" id="NF001373">
    <property type="entry name" value="PRK00278.1-6"/>
    <property type="match status" value="1"/>
</dbReference>
<dbReference type="SUPFAM" id="SSF51366">
    <property type="entry name" value="Ribulose-phoshate binding barrel"/>
    <property type="match status" value="1"/>
</dbReference>
<evidence type="ECO:0000256" key="4">
    <source>
        <dbReference type="ARBA" id="ARBA00018080"/>
    </source>
</evidence>
<dbReference type="Gene3D" id="3.20.20.70">
    <property type="entry name" value="Aldolase class I"/>
    <property type="match status" value="1"/>
</dbReference>
<keyword evidence="6 10" id="KW-0210">Decarboxylase</keyword>
<keyword evidence="5 10" id="KW-0028">Amino-acid biosynthesis</keyword>
<evidence type="ECO:0000313" key="13">
    <source>
        <dbReference type="Proteomes" id="UP000295301"/>
    </source>
</evidence>
<dbReference type="InterPro" id="IPR013785">
    <property type="entry name" value="Aldolase_TIM"/>
</dbReference>
<comment type="caution">
    <text evidence="12">The sequence shown here is derived from an EMBL/GenBank/DDBJ whole genome shotgun (WGS) entry which is preliminary data.</text>
</comment>
<keyword evidence="7 10" id="KW-0822">Tryptophan biosynthesis</keyword>
<protein>
    <recommendedName>
        <fullName evidence="4 10">Indole-3-glycerol phosphate synthase</fullName>
        <shortName evidence="10">IGPS</shortName>
        <ecNumber evidence="3 10">4.1.1.48</ecNumber>
    </recommendedName>
</protein>
<evidence type="ECO:0000256" key="7">
    <source>
        <dbReference type="ARBA" id="ARBA00022822"/>
    </source>
</evidence>
<dbReference type="EC" id="4.1.1.48" evidence="3 10"/>
<dbReference type="Proteomes" id="UP000295301">
    <property type="component" value="Unassembled WGS sequence"/>
</dbReference>
<evidence type="ECO:0000256" key="3">
    <source>
        <dbReference type="ARBA" id="ARBA00012362"/>
    </source>
</evidence>
<proteinExistence type="inferred from homology"/>
<keyword evidence="9 10" id="KW-0456">Lyase</keyword>
<evidence type="ECO:0000256" key="5">
    <source>
        <dbReference type="ARBA" id="ARBA00022605"/>
    </source>
</evidence>
<dbReference type="PROSITE" id="PS00614">
    <property type="entry name" value="IGPS"/>
    <property type="match status" value="1"/>
</dbReference>
<comment type="pathway">
    <text evidence="2 10">Amino-acid biosynthesis; L-tryptophan biosynthesis; L-tryptophan from chorismate: step 4/5.</text>
</comment>
<dbReference type="HAMAP" id="MF_00134_B">
    <property type="entry name" value="IGPS_B"/>
    <property type="match status" value="1"/>
</dbReference>
<evidence type="ECO:0000256" key="6">
    <source>
        <dbReference type="ARBA" id="ARBA00022793"/>
    </source>
</evidence>
<dbReference type="InterPro" id="IPR045186">
    <property type="entry name" value="Indole-3-glycerol_P_synth"/>
</dbReference>
<dbReference type="CDD" id="cd00331">
    <property type="entry name" value="IGPS"/>
    <property type="match status" value="1"/>
</dbReference>
<dbReference type="PANTHER" id="PTHR22854">
    <property type="entry name" value="TRYPTOPHAN BIOSYNTHESIS PROTEIN"/>
    <property type="match status" value="1"/>
</dbReference>
<dbReference type="InterPro" id="IPR011060">
    <property type="entry name" value="RibuloseP-bd_barrel"/>
</dbReference>
<dbReference type="GO" id="GO:0000162">
    <property type="term" value="P:L-tryptophan biosynthetic process"/>
    <property type="evidence" value="ECO:0007669"/>
    <property type="project" value="UniProtKB-UniRule"/>
</dbReference>
<comment type="similarity">
    <text evidence="10">Belongs to the TrpC family.</text>
</comment>
<keyword evidence="13" id="KW-1185">Reference proteome</keyword>
<evidence type="ECO:0000256" key="10">
    <source>
        <dbReference type="HAMAP-Rule" id="MF_00134"/>
    </source>
</evidence>
<dbReference type="InterPro" id="IPR001468">
    <property type="entry name" value="Indole-3-GlycerolPSynthase_CS"/>
</dbReference>
<dbReference type="AlphaFoldDB" id="A0A4R5VIY5"/>
<name>A0A4R5VIY5_9RHOB</name>
<evidence type="ECO:0000259" key="11">
    <source>
        <dbReference type="Pfam" id="PF00218"/>
    </source>
</evidence>
<dbReference type="NCBIfam" id="NF001370">
    <property type="entry name" value="PRK00278.1-2"/>
    <property type="match status" value="1"/>
</dbReference>
<dbReference type="UniPathway" id="UPA00035">
    <property type="reaction ID" value="UER00043"/>
</dbReference>
<keyword evidence="8 10" id="KW-0057">Aromatic amino acid biosynthesis</keyword>
<dbReference type="RefSeq" id="WP_133357815.1">
    <property type="nucleotide sequence ID" value="NZ_SMUV01000022.1"/>
</dbReference>
<dbReference type="InterPro" id="IPR013798">
    <property type="entry name" value="Indole-3-glycerol_P_synth_dom"/>
</dbReference>
<dbReference type="EMBL" id="SMUV01000022">
    <property type="protein sequence ID" value="TDK53691.1"/>
    <property type="molecule type" value="Genomic_DNA"/>
</dbReference>
<evidence type="ECO:0000256" key="2">
    <source>
        <dbReference type="ARBA" id="ARBA00004696"/>
    </source>
</evidence>
<comment type="catalytic activity">
    <reaction evidence="1 10">
        <text>1-(2-carboxyphenylamino)-1-deoxy-D-ribulose 5-phosphate + H(+) = (1S,2R)-1-C-(indol-3-yl)glycerol 3-phosphate + CO2 + H2O</text>
        <dbReference type="Rhea" id="RHEA:23476"/>
        <dbReference type="ChEBI" id="CHEBI:15377"/>
        <dbReference type="ChEBI" id="CHEBI:15378"/>
        <dbReference type="ChEBI" id="CHEBI:16526"/>
        <dbReference type="ChEBI" id="CHEBI:58613"/>
        <dbReference type="ChEBI" id="CHEBI:58866"/>
        <dbReference type="EC" id="4.1.1.48"/>
    </reaction>
</comment>
<evidence type="ECO:0000256" key="9">
    <source>
        <dbReference type="ARBA" id="ARBA00023239"/>
    </source>
</evidence>
<dbReference type="Pfam" id="PF00218">
    <property type="entry name" value="IGPS"/>
    <property type="match status" value="1"/>
</dbReference>
<dbReference type="OrthoDB" id="9804217at2"/>
<sequence>MTETVLDRIKAYKLEEIAADKADKPLAEVEAEARAADPVRPFAEALHQASRSGYGLIAEIKKASPSKGLIRPEFDPPALAQAYATGGATCLSVLTDTPSFQGAKDYLTAARAACDLPALRKDFIYDPYQVAEARALGADCILIIMASVGDGQAAELEQAAFDWGMDVLIEVHDAEELERAALLKSPLIGINNRNLKTFETSLDTTRRLSKLVPVDRTIVCESGLNSPEDLADMARYGARCFLIGESLMRQDDVAEATRHLLANPLTAPGAM</sequence>
<evidence type="ECO:0000313" key="12">
    <source>
        <dbReference type="EMBL" id="TDK53691.1"/>
    </source>
</evidence>
<evidence type="ECO:0000256" key="8">
    <source>
        <dbReference type="ARBA" id="ARBA00023141"/>
    </source>
</evidence>
<accession>A0A4R5VIY5</accession>
<dbReference type="NCBIfam" id="NF001377">
    <property type="entry name" value="PRK00278.2-4"/>
    <property type="match status" value="1"/>
</dbReference>
<evidence type="ECO:0000256" key="1">
    <source>
        <dbReference type="ARBA" id="ARBA00001633"/>
    </source>
</evidence>
<dbReference type="FunFam" id="3.20.20.70:FF:000024">
    <property type="entry name" value="Indole-3-glycerol phosphate synthase"/>
    <property type="match status" value="1"/>
</dbReference>
<reference evidence="12 13" key="1">
    <citation type="submission" date="2019-03" db="EMBL/GenBank/DDBJ databases">
        <title>Ruegeria lutea sp. nov., a novel strain, isolated from marine sediment, the Masan Bay, South Korea.</title>
        <authorList>
            <person name="Kim J."/>
            <person name="Kim D.-Y."/>
            <person name="Lee S.-S."/>
        </authorList>
    </citation>
    <scope>NUCLEOTIDE SEQUENCE [LARGE SCALE GENOMIC DNA]</scope>
    <source>
        <strain evidence="12 13">318-1</strain>
    </source>
</reference>
<feature type="domain" description="Indole-3-glycerol phosphate synthase" evidence="11">
    <location>
        <begin position="6"/>
        <end position="260"/>
    </location>
</feature>
<dbReference type="GO" id="GO:0004640">
    <property type="term" value="F:phosphoribosylanthranilate isomerase activity"/>
    <property type="evidence" value="ECO:0007669"/>
    <property type="project" value="TreeGrafter"/>
</dbReference>